<reference evidence="1" key="1">
    <citation type="submission" date="2018-05" db="EMBL/GenBank/DDBJ databases">
        <authorList>
            <person name="Lanie J.A."/>
            <person name="Ng W.-L."/>
            <person name="Kazmierczak K.M."/>
            <person name="Andrzejewski T.M."/>
            <person name="Davidsen T.M."/>
            <person name="Wayne K.J."/>
            <person name="Tettelin H."/>
            <person name="Glass J.I."/>
            <person name="Rusch D."/>
            <person name="Podicherti R."/>
            <person name="Tsui H.-C.T."/>
            <person name="Winkler M.E."/>
        </authorList>
    </citation>
    <scope>NUCLEOTIDE SEQUENCE</scope>
</reference>
<proteinExistence type="predicted"/>
<name>A0A382B9Z6_9ZZZZ</name>
<dbReference type="AlphaFoldDB" id="A0A382B9Z6"/>
<dbReference type="EMBL" id="UINC01028768">
    <property type="protein sequence ID" value="SVB10341.1"/>
    <property type="molecule type" value="Genomic_DNA"/>
</dbReference>
<protein>
    <submittedName>
        <fullName evidence="1">Uncharacterized protein</fullName>
    </submittedName>
</protein>
<feature type="non-terminal residue" evidence="1">
    <location>
        <position position="1"/>
    </location>
</feature>
<organism evidence="1">
    <name type="scientific">marine metagenome</name>
    <dbReference type="NCBI Taxonomy" id="408172"/>
    <lineage>
        <taxon>unclassified sequences</taxon>
        <taxon>metagenomes</taxon>
        <taxon>ecological metagenomes</taxon>
    </lineage>
</organism>
<accession>A0A382B9Z6</accession>
<gene>
    <name evidence="1" type="ORF">METZ01_LOCUS163195</name>
</gene>
<evidence type="ECO:0000313" key="1">
    <source>
        <dbReference type="EMBL" id="SVB10341.1"/>
    </source>
</evidence>
<sequence length="79" mass="8511">NHGFKWRDSKTSCYSWSDTVSEGRIDHSLPVIQAKFLTAGNKRECEAFWGRGLLNGSGGTAFTAQGENGAVTQINSGGF</sequence>